<dbReference type="InterPro" id="IPR027417">
    <property type="entry name" value="P-loop_NTPase"/>
</dbReference>
<keyword evidence="3 9" id="KW-0547">Nucleotide-binding</keyword>
<evidence type="ECO:0000256" key="4">
    <source>
        <dbReference type="ARBA" id="ARBA00022801"/>
    </source>
</evidence>
<dbReference type="GO" id="GO:0003924">
    <property type="term" value="F:GTPase activity"/>
    <property type="evidence" value="ECO:0007669"/>
    <property type="project" value="UniProtKB-UniRule"/>
</dbReference>
<reference evidence="13 14" key="1">
    <citation type="submission" date="2022-12" db="EMBL/GenBank/DDBJ databases">
        <title>Metagenome assembled genome from gulf of manar.</title>
        <authorList>
            <person name="Kohli P."/>
            <person name="Pk S."/>
            <person name="Venkata Ramana C."/>
            <person name="Sasikala C."/>
        </authorList>
    </citation>
    <scope>NUCLEOTIDE SEQUENCE [LARGE SCALE GENOMIC DNA]</scope>
    <source>
        <strain evidence="13">JB008</strain>
    </source>
</reference>
<feature type="domain" description="SRP54-type proteins GTP-binding" evidence="11">
    <location>
        <begin position="92"/>
        <end position="294"/>
    </location>
</feature>
<evidence type="ECO:0000256" key="9">
    <source>
        <dbReference type="HAMAP-Rule" id="MF_00920"/>
    </source>
</evidence>
<evidence type="ECO:0000313" key="14">
    <source>
        <dbReference type="Proteomes" id="UP001221217"/>
    </source>
</evidence>
<gene>
    <name evidence="9 13" type="primary">ftsY</name>
    <name evidence="13" type="ORF">PQJ61_12025</name>
</gene>
<evidence type="ECO:0000313" key="13">
    <source>
        <dbReference type="EMBL" id="MDC7227482.1"/>
    </source>
</evidence>
<keyword evidence="7 9" id="KW-0675">Receptor</keyword>
<feature type="binding site" evidence="9">
    <location>
        <begin position="246"/>
        <end position="249"/>
    </location>
    <ligand>
        <name>GTP</name>
        <dbReference type="ChEBI" id="CHEBI:37565"/>
    </ligand>
</feature>
<dbReference type="InterPro" id="IPR000897">
    <property type="entry name" value="SRP54_GTPase_dom"/>
</dbReference>
<dbReference type="PANTHER" id="PTHR43134">
    <property type="entry name" value="SIGNAL RECOGNITION PARTICLE RECEPTOR SUBUNIT ALPHA"/>
    <property type="match status" value="1"/>
</dbReference>
<dbReference type="GO" id="GO:0005525">
    <property type="term" value="F:GTP binding"/>
    <property type="evidence" value="ECO:0007669"/>
    <property type="project" value="UniProtKB-UniRule"/>
</dbReference>
<dbReference type="GO" id="GO:0005886">
    <property type="term" value="C:plasma membrane"/>
    <property type="evidence" value="ECO:0007669"/>
    <property type="project" value="UniProtKB-SubCell"/>
</dbReference>
<evidence type="ECO:0000256" key="7">
    <source>
        <dbReference type="ARBA" id="ARBA00023170"/>
    </source>
</evidence>
<dbReference type="SUPFAM" id="SSF52540">
    <property type="entry name" value="P-loop containing nucleoside triphosphate hydrolases"/>
    <property type="match status" value="1"/>
</dbReference>
<evidence type="ECO:0000256" key="5">
    <source>
        <dbReference type="ARBA" id="ARBA00023134"/>
    </source>
</evidence>
<accession>A0AAJ1IDS9</accession>
<feature type="binding site" evidence="9">
    <location>
        <begin position="182"/>
        <end position="186"/>
    </location>
    <ligand>
        <name>GTP</name>
        <dbReference type="ChEBI" id="CHEBI:37565"/>
    </ligand>
</feature>
<evidence type="ECO:0000259" key="10">
    <source>
        <dbReference type="SMART" id="SM00382"/>
    </source>
</evidence>
<comment type="subcellular location">
    <subcellularLocation>
        <location evidence="9">Cell membrane</location>
        <topology evidence="9">Peripheral membrane protein</topology>
        <orientation evidence="9">Cytoplasmic side</orientation>
    </subcellularLocation>
    <subcellularLocation>
        <location evidence="9">Cytoplasm</location>
    </subcellularLocation>
</comment>
<dbReference type="EMBL" id="JAQQAL010000025">
    <property type="protein sequence ID" value="MDC7227482.1"/>
    <property type="molecule type" value="Genomic_DNA"/>
</dbReference>
<evidence type="ECO:0000256" key="2">
    <source>
        <dbReference type="ARBA" id="ARBA00022490"/>
    </source>
</evidence>
<dbReference type="AlphaFoldDB" id="A0AAJ1IDS9"/>
<sequence>MRGAAVAKAGLGERLKKLFTGSGNGDDFYEDFEDMLIEGDIGASVAMELSDSLKDKFGRKGPGSREDVSSELKTVLSGMIKTADPAIDPEKTTILMVLGVNGVGKTTSIAKIADFYRRKYNTEPVLSAGDTFRAAAIDQLKLHGERLGLRVVHQQPGSDPGAVIYDSIESAKAQGSKIIIADTAGRMHNKANLVKELQKIDKIINSKASGAEYRKILVIDATTGQNGFRQAEMFHEAVGIDQIVLTKYDSSAKGGVAVSISSKLGLPFSFIGTGEKYSDLKKFDAEEYINNLLDI</sequence>
<keyword evidence="6 9" id="KW-0472">Membrane</keyword>
<dbReference type="InterPro" id="IPR042101">
    <property type="entry name" value="SRP54_N_sf"/>
</dbReference>
<dbReference type="SUPFAM" id="SSF47364">
    <property type="entry name" value="Domain of the SRP/SRP receptor G-proteins"/>
    <property type="match status" value="1"/>
</dbReference>
<name>A0AAJ1IDS9_9SPIO</name>
<dbReference type="NCBIfam" id="TIGR00064">
    <property type="entry name" value="ftsY"/>
    <property type="match status" value="1"/>
</dbReference>
<organism evidence="13 14">
    <name type="scientific">Candidatus Thalassospirochaeta sargassi</name>
    <dbReference type="NCBI Taxonomy" id="3119039"/>
    <lineage>
        <taxon>Bacteria</taxon>
        <taxon>Pseudomonadati</taxon>
        <taxon>Spirochaetota</taxon>
        <taxon>Spirochaetia</taxon>
        <taxon>Spirochaetales</taxon>
        <taxon>Spirochaetaceae</taxon>
        <taxon>Candidatus Thalassospirochaeta</taxon>
    </lineage>
</organism>
<dbReference type="InterPro" id="IPR003593">
    <property type="entry name" value="AAA+_ATPase"/>
</dbReference>
<protein>
    <recommendedName>
        <fullName evidence="9">Signal recognition particle receptor FtsY</fullName>
        <shortName evidence="9">SRP receptor</shortName>
        <ecNumber evidence="9">3.6.5.4</ecNumber>
    </recommendedName>
</protein>
<evidence type="ECO:0000256" key="1">
    <source>
        <dbReference type="ARBA" id="ARBA00022475"/>
    </source>
</evidence>
<proteinExistence type="inferred from homology"/>
<dbReference type="Gene3D" id="3.40.50.300">
    <property type="entry name" value="P-loop containing nucleotide triphosphate hydrolases"/>
    <property type="match status" value="1"/>
</dbReference>
<dbReference type="FunFam" id="3.40.50.300:FF:000053">
    <property type="entry name" value="Signal recognition particle receptor FtsY"/>
    <property type="match status" value="1"/>
</dbReference>
<evidence type="ECO:0000256" key="6">
    <source>
        <dbReference type="ARBA" id="ARBA00023136"/>
    </source>
</evidence>
<dbReference type="Gene3D" id="1.20.120.140">
    <property type="entry name" value="Signal recognition particle SRP54, nucleotide-binding domain"/>
    <property type="match status" value="1"/>
</dbReference>
<dbReference type="SMART" id="SM00382">
    <property type="entry name" value="AAA"/>
    <property type="match status" value="1"/>
</dbReference>
<dbReference type="Pfam" id="PF00448">
    <property type="entry name" value="SRP54"/>
    <property type="match status" value="1"/>
</dbReference>
<dbReference type="InterPro" id="IPR004390">
    <property type="entry name" value="SR_rcpt_FtsY"/>
</dbReference>
<dbReference type="Proteomes" id="UP001221217">
    <property type="component" value="Unassembled WGS sequence"/>
</dbReference>
<evidence type="ECO:0000256" key="3">
    <source>
        <dbReference type="ARBA" id="ARBA00022741"/>
    </source>
</evidence>
<dbReference type="GO" id="GO:0005047">
    <property type="term" value="F:signal recognition particle binding"/>
    <property type="evidence" value="ECO:0007669"/>
    <property type="project" value="TreeGrafter"/>
</dbReference>
<keyword evidence="4 9" id="KW-0378">Hydrolase</keyword>
<dbReference type="EC" id="3.6.5.4" evidence="9"/>
<dbReference type="InterPro" id="IPR036225">
    <property type="entry name" value="SRP/SRP_N"/>
</dbReference>
<feature type="domain" description="AAA+ ATPase" evidence="10">
    <location>
        <begin position="91"/>
        <end position="249"/>
    </location>
</feature>
<dbReference type="Pfam" id="PF02881">
    <property type="entry name" value="SRP54_N"/>
    <property type="match status" value="1"/>
</dbReference>
<comment type="catalytic activity">
    <reaction evidence="8 9">
        <text>GTP + H2O = GDP + phosphate + H(+)</text>
        <dbReference type="Rhea" id="RHEA:19669"/>
        <dbReference type="ChEBI" id="CHEBI:15377"/>
        <dbReference type="ChEBI" id="CHEBI:15378"/>
        <dbReference type="ChEBI" id="CHEBI:37565"/>
        <dbReference type="ChEBI" id="CHEBI:43474"/>
        <dbReference type="ChEBI" id="CHEBI:58189"/>
        <dbReference type="EC" id="3.6.5.4"/>
    </reaction>
</comment>
<dbReference type="InterPro" id="IPR013822">
    <property type="entry name" value="Signal_recog_particl_SRP54_hlx"/>
</dbReference>
<comment type="subunit">
    <text evidence="9">Part of the signal recognition particle protein translocation system, which is composed of SRP and FtsY.</text>
</comment>
<feature type="domain" description="Signal recognition particle SRP54 helical bundle" evidence="12">
    <location>
        <begin position="7"/>
        <end position="80"/>
    </location>
</feature>
<keyword evidence="1 9" id="KW-1003">Cell membrane</keyword>
<evidence type="ECO:0000256" key="8">
    <source>
        <dbReference type="ARBA" id="ARBA00048027"/>
    </source>
</evidence>
<dbReference type="SMART" id="SM00963">
    <property type="entry name" value="SRP54_N"/>
    <property type="match status" value="1"/>
</dbReference>
<comment type="function">
    <text evidence="9">Involved in targeting and insertion of nascent membrane proteins into the cytoplasmic membrane. Acts as a receptor for the complex formed by the signal recognition particle (SRP) and the ribosome-nascent chain (RNC).</text>
</comment>
<comment type="similarity">
    <text evidence="9">Belongs to the GTP-binding SRP family. FtsY subfamily.</text>
</comment>
<keyword evidence="2 9" id="KW-0963">Cytoplasm</keyword>
<dbReference type="HAMAP" id="MF_00920">
    <property type="entry name" value="FtsY"/>
    <property type="match status" value="1"/>
</dbReference>
<keyword evidence="5 9" id="KW-0342">GTP-binding</keyword>
<dbReference type="SMART" id="SM00962">
    <property type="entry name" value="SRP54"/>
    <property type="match status" value="1"/>
</dbReference>
<dbReference type="PANTHER" id="PTHR43134:SF1">
    <property type="entry name" value="SIGNAL RECOGNITION PARTICLE RECEPTOR SUBUNIT ALPHA"/>
    <property type="match status" value="1"/>
</dbReference>
<dbReference type="GO" id="GO:0005737">
    <property type="term" value="C:cytoplasm"/>
    <property type="evidence" value="ECO:0007669"/>
    <property type="project" value="UniProtKB-SubCell"/>
</dbReference>
<feature type="binding site" evidence="9">
    <location>
        <begin position="99"/>
        <end position="106"/>
    </location>
    <ligand>
        <name>GTP</name>
        <dbReference type="ChEBI" id="CHEBI:37565"/>
    </ligand>
</feature>
<evidence type="ECO:0000259" key="11">
    <source>
        <dbReference type="SMART" id="SM00962"/>
    </source>
</evidence>
<evidence type="ECO:0000259" key="12">
    <source>
        <dbReference type="SMART" id="SM00963"/>
    </source>
</evidence>
<comment type="caution">
    <text evidence="13">The sequence shown here is derived from an EMBL/GenBank/DDBJ whole genome shotgun (WGS) entry which is preliminary data.</text>
</comment>
<dbReference type="GO" id="GO:0006614">
    <property type="term" value="P:SRP-dependent cotranslational protein targeting to membrane"/>
    <property type="evidence" value="ECO:0007669"/>
    <property type="project" value="InterPro"/>
</dbReference>